<gene>
    <name evidence="4" type="ORF">RHP49_10315</name>
</gene>
<dbReference type="Gene3D" id="2.60.120.1440">
    <property type="match status" value="1"/>
</dbReference>
<evidence type="ECO:0000256" key="1">
    <source>
        <dbReference type="SAM" id="Phobius"/>
    </source>
</evidence>
<dbReference type="InterPro" id="IPR012373">
    <property type="entry name" value="Ferrdict_sens_TM"/>
</dbReference>
<name>A0ABY9XZA3_9FLAO</name>
<evidence type="ECO:0000313" key="5">
    <source>
        <dbReference type="Proteomes" id="UP001303407"/>
    </source>
</evidence>
<keyword evidence="1" id="KW-0472">Membrane</keyword>
<organism evidence="4 5">
    <name type="scientific">Thalassobellus suaedae</name>
    <dbReference type="NCBI Taxonomy" id="3074124"/>
    <lineage>
        <taxon>Bacteria</taxon>
        <taxon>Pseudomonadati</taxon>
        <taxon>Bacteroidota</taxon>
        <taxon>Flavobacteriia</taxon>
        <taxon>Flavobacteriales</taxon>
        <taxon>Flavobacteriaceae</taxon>
        <taxon>Thalassobellus</taxon>
    </lineage>
</organism>
<dbReference type="Gene3D" id="3.55.50.30">
    <property type="match status" value="1"/>
</dbReference>
<dbReference type="PANTHER" id="PTHR30273:SF2">
    <property type="entry name" value="PROTEIN FECR"/>
    <property type="match status" value="1"/>
</dbReference>
<keyword evidence="5" id="KW-1185">Reference proteome</keyword>
<feature type="domain" description="FecR protein" evidence="2">
    <location>
        <begin position="179"/>
        <end position="273"/>
    </location>
</feature>
<feature type="domain" description="Protein FecR C-terminal" evidence="3">
    <location>
        <begin position="317"/>
        <end position="385"/>
    </location>
</feature>
<sequence length="387" mass="44005">MSILSKILTLSKQIAASLLKDHKPIDLYKSEIFNEENKDYIIKNLTDENIIRERLEQSNQIDKKADWKTVKSKIDAPVRKLFWRYAAVASVIGIITATYFFKDGLLNNSNNDSSVIVNTIKIGTDKAILTLDDGSQIALEKGTSFQTKNANSNGEQIVYGETNSEEKSKIVYNYLTIPRGGQFFIMLADGTQIWLNSESQLKYPVSFVEGETREVELVYGEAYFDVSPSSEHNGADFKVINNKQEVKVLGTEFNVKAYSDETNIYTTLVEGKVAISFEDKKQDLLPNQQSNINILNNALTVKTVEVYNEISWKDGVFSFEEKTLKEIMKVLTRWYDVDIVFKNSAIENEEFIGVLGKDQNIEEILINIKNFGIIKDYEIDDTKIVLE</sequence>
<feature type="transmembrane region" description="Helical" evidence="1">
    <location>
        <begin position="81"/>
        <end position="101"/>
    </location>
</feature>
<dbReference type="RefSeq" id="WP_415861279.1">
    <property type="nucleotide sequence ID" value="NZ_CP134536.1"/>
</dbReference>
<evidence type="ECO:0000313" key="4">
    <source>
        <dbReference type="EMBL" id="WNH11304.1"/>
    </source>
</evidence>
<keyword evidence="1" id="KW-0812">Transmembrane</keyword>
<dbReference type="Pfam" id="PF16344">
    <property type="entry name" value="FecR_C"/>
    <property type="match status" value="1"/>
</dbReference>
<evidence type="ECO:0000259" key="2">
    <source>
        <dbReference type="Pfam" id="PF04773"/>
    </source>
</evidence>
<dbReference type="InterPro" id="IPR006860">
    <property type="entry name" value="FecR"/>
</dbReference>
<dbReference type="InterPro" id="IPR032508">
    <property type="entry name" value="FecR_C"/>
</dbReference>
<dbReference type="Pfam" id="PF04773">
    <property type="entry name" value="FecR"/>
    <property type="match status" value="1"/>
</dbReference>
<evidence type="ECO:0000259" key="3">
    <source>
        <dbReference type="Pfam" id="PF16344"/>
    </source>
</evidence>
<reference evidence="4 5" key="1">
    <citation type="submission" date="2023-09" db="EMBL/GenBank/DDBJ databases">
        <title>Thalassobella suaedae gen. nov., sp. nov., a marine bacterium of the family Flavobacteriaceae isolated from a halophyte Suaeda japonica.</title>
        <authorList>
            <person name="Lee S.Y."/>
            <person name="Hwang C.Y."/>
        </authorList>
    </citation>
    <scope>NUCLEOTIDE SEQUENCE [LARGE SCALE GENOMIC DNA]</scope>
    <source>
        <strain evidence="4 5">HL-DH10</strain>
    </source>
</reference>
<dbReference type="Proteomes" id="UP001303407">
    <property type="component" value="Chromosome"/>
</dbReference>
<dbReference type="EMBL" id="CP134536">
    <property type="protein sequence ID" value="WNH11304.1"/>
    <property type="molecule type" value="Genomic_DNA"/>
</dbReference>
<proteinExistence type="predicted"/>
<dbReference type="PANTHER" id="PTHR30273">
    <property type="entry name" value="PERIPLASMIC SIGNAL SENSOR AND SIGMA FACTOR ACTIVATOR FECR-RELATED"/>
    <property type="match status" value="1"/>
</dbReference>
<keyword evidence="1" id="KW-1133">Transmembrane helix</keyword>
<accession>A0ABY9XZA3</accession>
<protein>
    <submittedName>
        <fullName evidence="4">FecR family protein</fullName>
    </submittedName>
</protein>